<dbReference type="EMBL" id="GL945437">
    <property type="protein sequence ID" value="EGO22207.1"/>
    <property type="molecule type" value="Genomic_DNA"/>
</dbReference>
<accession>F8P3V8</accession>
<dbReference type="GeneID" id="18812846"/>
<dbReference type="Pfam" id="PF03184">
    <property type="entry name" value="DDE_1"/>
    <property type="match status" value="1"/>
</dbReference>
<dbReference type="GO" id="GO:0003676">
    <property type="term" value="F:nucleic acid binding"/>
    <property type="evidence" value="ECO:0007669"/>
    <property type="project" value="InterPro"/>
</dbReference>
<gene>
    <name evidence="3" type="ORF">SERLADRAFT_409797</name>
</gene>
<feature type="domain" description="DDE-1" evidence="2">
    <location>
        <begin position="163"/>
        <end position="256"/>
    </location>
</feature>
<name>F8P3V8_SERL9</name>
<organism>
    <name type="scientific">Serpula lacrymans var. lacrymans (strain S7.9)</name>
    <name type="common">Dry rot fungus</name>
    <dbReference type="NCBI Taxonomy" id="578457"/>
    <lineage>
        <taxon>Eukaryota</taxon>
        <taxon>Fungi</taxon>
        <taxon>Dikarya</taxon>
        <taxon>Basidiomycota</taxon>
        <taxon>Agaricomycotina</taxon>
        <taxon>Agaricomycetes</taxon>
        <taxon>Agaricomycetidae</taxon>
        <taxon>Boletales</taxon>
        <taxon>Coniophorineae</taxon>
        <taxon>Serpulaceae</taxon>
        <taxon>Serpula</taxon>
    </lineage>
</organism>
<sequence length="661" mass="74367">MVFHALSEHVKHIRQLHMQNNVLQQAVDAYCAELAKTENEKRKGVQTIADEFGISLQYTTIHNHATGRTVLMLAFNATKQKLLPSEELTMAHFLLESAKHAADTLGKSLDTQRIKALNPPNVKHWFALIKEHIVKKGILPEDIYGMDESGFPLSGSTAARQYGTTLAPMIIYKGQNFMQKWNDNNVAHTLICHSQNRWTDSELCLDWIINDFDPQTKTKADGQTGVLLMDGHSSHFTPKLLEYAMENNISIPGYPPPMLFKALMFEEVAQFHATHRRGVKKTDFTGTFGRSFLRAFTPDLIQSAFCVTGVHPFDPKVITPDQMKPSEETSTHGKFPLSYPTPVCAVLSAFSNYQPTSFELLPSTHTGQTLQQDHQDFLVALIHRPPQECVYHIEPPVDSPSKRMCLTTGSLSRTSSGSFLASKARMGKGHAIIEPIFQKPAILPAPDWRLLTPSQPSSGSVDGDLFWKTWALHLEESLRRTKQLLSAHKDISAGQNAQIVIQDLTLRKLNKTLNKNNKKKGSDQTKLYPKGNGCHMMERQFVDELRQDQAQRNEKAREKAQRKTNREARKGEGAELEEQWKAIKEQHNAAVKAWEAECKQLEVEGVRKKDWPKKPERALKPKHAQVPSAPQGGENSAEEGRGERLVDKGNVNSEETTDDNE</sequence>
<feature type="region of interest" description="Disordered" evidence="1">
    <location>
        <begin position="548"/>
        <end position="576"/>
    </location>
</feature>
<feature type="compositionally biased region" description="Basic and acidic residues" evidence="1">
    <location>
        <begin position="638"/>
        <end position="647"/>
    </location>
</feature>
<dbReference type="RefSeq" id="XP_007320745.1">
    <property type="nucleotide sequence ID" value="XM_007320683.1"/>
</dbReference>
<evidence type="ECO:0000313" key="3">
    <source>
        <dbReference type="EMBL" id="EGO22207.1"/>
    </source>
</evidence>
<dbReference type="Proteomes" id="UP000008064">
    <property type="component" value="Unassembled WGS sequence"/>
</dbReference>
<proteinExistence type="predicted"/>
<evidence type="ECO:0000259" key="2">
    <source>
        <dbReference type="Pfam" id="PF03184"/>
    </source>
</evidence>
<dbReference type="OrthoDB" id="2636278at2759"/>
<feature type="region of interest" description="Disordered" evidence="1">
    <location>
        <begin position="602"/>
        <end position="661"/>
    </location>
</feature>
<dbReference type="KEGG" id="sla:SERLADRAFT_409797"/>
<feature type="compositionally biased region" description="Basic and acidic residues" evidence="1">
    <location>
        <begin position="602"/>
        <end position="619"/>
    </location>
</feature>
<dbReference type="HOGENOM" id="CLU_025150_1_0_1"/>
<protein>
    <recommendedName>
        <fullName evidence="2">DDE-1 domain-containing protein</fullName>
    </recommendedName>
</protein>
<dbReference type="AlphaFoldDB" id="F8P3V8"/>
<evidence type="ECO:0000256" key="1">
    <source>
        <dbReference type="SAM" id="MobiDB-lite"/>
    </source>
</evidence>
<dbReference type="InterPro" id="IPR004875">
    <property type="entry name" value="DDE_SF_endonuclease_dom"/>
</dbReference>
<reference evidence="3" key="1">
    <citation type="submission" date="2011-04" db="EMBL/GenBank/DDBJ databases">
        <title>Evolution of plant cell wall degrading machinery underlies the functional diversity of forest fungi.</title>
        <authorList>
            <consortium name="US DOE Joint Genome Institute (JGI-PGF)"/>
            <person name="Eastwood D.C."/>
            <person name="Floudas D."/>
            <person name="Binder M."/>
            <person name="Majcherczyk A."/>
            <person name="Schneider P."/>
            <person name="Aerts A."/>
            <person name="Asiegbu F.O."/>
            <person name="Baker S.E."/>
            <person name="Barry K."/>
            <person name="Bendiksby M."/>
            <person name="Blumentritt M."/>
            <person name="Coutinho P.M."/>
            <person name="Cullen D."/>
            <person name="Cullen D."/>
            <person name="Gathman A."/>
            <person name="Goodell B."/>
            <person name="Henrissat B."/>
            <person name="Ihrmark K."/>
            <person name="Kauserud H."/>
            <person name="Kohler A."/>
            <person name="LaButti K."/>
            <person name="Lapidus A."/>
            <person name="Lavin J.L."/>
            <person name="Lee Y.-H."/>
            <person name="Lindquist E."/>
            <person name="Lilly W."/>
            <person name="Lucas S."/>
            <person name="Morin E."/>
            <person name="Murat C."/>
            <person name="Oguiza J.A."/>
            <person name="Park J."/>
            <person name="Pisabarro A.G."/>
            <person name="Riley R."/>
            <person name="Rosling A."/>
            <person name="Salamov A."/>
            <person name="Schmidt O."/>
            <person name="Schmutz J."/>
            <person name="Skrede I."/>
            <person name="Stenlid J."/>
            <person name="Wiebenga A."/>
            <person name="Xie X."/>
            <person name="Kues U."/>
            <person name="Hibbett D.S."/>
            <person name="Hoffmeister D."/>
            <person name="Hogberg N."/>
            <person name="Martin F."/>
            <person name="Grigoriev I.V."/>
            <person name="Watkinson S.C."/>
        </authorList>
    </citation>
    <scope>NUCLEOTIDE SEQUENCE</scope>
    <source>
        <strain evidence="3">S7.9</strain>
    </source>
</reference>